<protein>
    <submittedName>
        <fullName evidence="2">GNAT family N-acetyltransferase</fullName>
    </submittedName>
</protein>
<dbReference type="InterPro" id="IPR013653">
    <property type="entry name" value="GCN5-like_dom"/>
</dbReference>
<keyword evidence="2" id="KW-0808">Transferase</keyword>
<dbReference type="RefSeq" id="WP_376739683.1">
    <property type="nucleotide sequence ID" value="NZ_CP051151.1"/>
</dbReference>
<dbReference type="Pfam" id="PF08445">
    <property type="entry name" value="FR47"/>
    <property type="match status" value="1"/>
</dbReference>
<dbReference type="Proteomes" id="UP000512167">
    <property type="component" value="Chromosome"/>
</dbReference>
<dbReference type="KEGG" id="tbk:HF295_03575"/>
<dbReference type="PROSITE" id="PS51186">
    <property type="entry name" value="GNAT"/>
    <property type="match status" value="1"/>
</dbReference>
<dbReference type="GO" id="GO:0016747">
    <property type="term" value="F:acyltransferase activity, transferring groups other than amino-acyl groups"/>
    <property type="evidence" value="ECO:0007669"/>
    <property type="project" value="InterPro"/>
</dbReference>
<dbReference type="InterPro" id="IPR000182">
    <property type="entry name" value="GNAT_dom"/>
</dbReference>
<keyword evidence="3" id="KW-1185">Reference proteome</keyword>
<dbReference type="SUPFAM" id="SSF55729">
    <property type="entry name" value="Acyl-CoA N-acyltransferases (Nat)"/>
    <property type="match status" value="1"/>
</dbReference>
<name>A0A7L6N3Y9_9MOLU</name>
<gene>
    <name evidence="2" type="ORF">HF295_03575</name>
</gene>
<dbReference type="InterPro" id="IPR016181">
    <property type="entry name" value="Acyl_CoA_acyltransferase"/>
</dbReference>
<dbReference type="Gene3D" id="3.40.630.30">
    <property type="match status" value="1"/>
</dbReference>
<dbReference type="EMBL" id="CP051151">
    <property type="protein sequence ID" value="QLY40966.1"/>
    <property type="molecule type" value="Genomic_DNA"/>
</dbReference>
<evidence type="ECO:0000313" key="2">
    <source>
        <dbReference type="EMBL" id="QLY40966.1"/>
    </source>
</evidence>
<feature type="domain" description="N-acetyltransferase" evidence="1">
    <location>
        <begin position="1"/>
        <end position="70"/>
    </location>
</feature>
<organism evidence="2 3">
    <name type="scientific">Hujiaoplasma nucleasis</name>
    <dbReference type="NCBI Taxonomy" id="2725268"/>
    <lineage>
        <taxon>Bacteria</taxon>
        <taxon>Bacillati</taxon>
        <taxon>Mycoplasmatota</taxon>
        <taxon>Mollicutes</taxon>
        <taxon>Candidatus Izemoplasmatales</taxon>
        <taxon>Hujiaoplasmataceae</taxon>
        <taxon>Hujiaoplasma</taxon>
    </lineage>
</organism>
<dbReference type="CDD" id="cd04301">
    <property type="entry name" value="NAT_SF"/>
    <property type="match status" value="1"/>
</dbReference>
<evidence type="ECO:0000259" key="1">
    <source>
        <dbReference type="PROSITE" id="PS51186"/>
    </source>
</evidence>
<accession>A0A7L6N3Y9</accession>
<sequence length="70" mass="8409">MILVLIKHDFRRQGFGRMMLLQMRQVMKLKGYQRIILYVLHKNPARYLYSSLGYKTIKENDKSSLMMISL</sequence>
<dbReference type="AlphaFoldDB" id="A0A7L6N3Y9"/>
<reference evidence="2 3" key="1">
    <citation type="submission" date="2020-04" db="EMBL/GenBank/DDBJ databases">
        <authorList>
            <person name="Zheng R.K."/>
            <person name="Sun C.M."/>
        </authorList>
    </citation>
    <scope>NUCLEOTIDE SEQUENCE [LARGE SCALE GENOMIC DNA]</scope>
    <source>
        <strain evidence="3">zrk29</strain>
    </source>
</reference>
<evidence type="ECO:0000313" key="3">
    <source>
        <dbReference type="Proteomes" id="UP000512167"/>
    </source>
</evidence>
<proteinExistence type="predicted"/>